<dbReference type="AlphaFoldDB" id="A0A2T0THQ5"/>
<dbReference type="GO" id="GO:0047527">
    <property type="term" value="F:2,3-dihydroxybenzoate-serine ligase activity"/>
    <property type="evidence" value="ECO:0007669"/>
    <property type="project" value="TreeGrafter"/>
</dbReference>
<dbReference type="Gene3D" id="3.30.300.30">
    <property type="match status" value="1"/>
</dbReference>
<dbReference type="GO" id="GO:0031177">
    <property type="term" value="F:phosphopantetheine binding"/>
    <property type="evidence" value="ECO:0007669"/>
    <property type="project" value="InterPro"/>
</dbReference>
<dbReference type="PROSITE" id="PS00012">
    <property type="entry name" value="PHOSPHOPANTETHEINE"/>
    <property type="match status" value="1"/>
</dbReference>
<dbReference type="Gene3D" id="3.40.50.12780">
    <property type="entry name" value="N-terminal domain of ligase-like"/>
    <property type="match status" value="1"/>
</dbReference>
<dbReference type="SUPFAM" id="SSF52777">
    <property type="entry name" value="CoA-dependent acyltransferases"/>
    <property type="match status" value="2"/>
</dbReference>
<sequence length="999" mass="106243">MSSSSYVGGVSSGPARDYSGFFVLPAAPAQRQLWFLCQLDAASNAAYNVVSAVRLTGRLDAVLLQRALNEVVARHESLRTGIGLVDGEPRQVVVPHTLVSLPVVEGDVQAHAREQAAIPFTLDEPPLLRVVLVRESRDLHTLVVVIHHVACDGWSTEIFYRDLAHAYHRLVDGGTAARPELSIQYADYVAWQEESLTGEPMRDLVAHWRGALSGVTPLALPVDRPRGSARRMAGGRLELTLDAAEVARLDALAADRSATRFMVLLAAFKVVLARITGQDDVAVGTPVAGRHHPDAEELIGFFANTLVLRTRLPLAEGFGEAVAAVRHTCLEAFAHQRMPFDRLVEEMRQPRALDRNPLFDVMFSLQDKTDFAVELPELTMTPVELVTTSAKFELWLTVLPHGDGLCLRLDHDRDLYDTATARAVLDLYRRVLAEAGRDPDTASATLPKVDDAERALVDSWSAGPQRTVPDGTVLDLLGDVVVRDGEAELSAAGLRARAADLADLLREEGIGGPGVVVSTPPVASAALAVVALAVFQVGSVLSYGERHTRDGAFVKPRGDGWVITTGPRFDPADATTPGPDDPAWRTSVVFSHRALVAAVTAVADRLGITPDDDVALPAGTRPDPVDVLLALTSARSLVIGDAPEGAVVVADPATWRKALTEGWTAPAGSRLVCRGAVVADDLVAMLGRTGRPVLVGRDTPCAAVPVGLGPDSSPPANTTRLLLDDTGAPVPVGTVGELHLAGPAVAATRTGERYRYTRRGDLEFVGYTDERLVAGDHLVVPSRIEAALTDVEGVRSAAVVAGEVGGATRLVGWLVLDGALAAGSPREHDEFAATVRARALAVLPAHEVPEAFGVVPELPRLADGTVDRPALVALAALRGQSLLGAVDATPPRNRVERVVVAIFKDTLPVQEFGVHADFFALGGHSMLAARVIGRVRDQLGVLVPVRDFFRRPTAAGLAEAVAALEDDRARGPADKATALRGQLDGMSDKEVEQLLRQLG</sequence>
<dbReference type="SMART" id="SM00823">
    <property type="entry name" value="PKS_PP"/>
    <property type="match status" value="1"/>
</dbReference>
<dbReference type="Gene3D" id="3.30.559.10">
    <property type="entry name" value="Chloramphenicol acetyltransferase-like domain"/>
    <property type="match status" value="1"/>
</dbReference>
<dbReference type="Pfam" id="PF00550">
    <property type="entry name" value="PP-binding"/>
    <property type="match status" value="1"/>
</dbReference>
<dbReference type="SUPFAM" id="SSF47336">
    <property type="entry name" value="ACP-like"/>
    <property type="match status" value="1"/>
</dbReference>
<dbReference type="EMBL" id="PVTF01000002">
    <property type="protein sequence ID" value="PRY45200.1"/>
    <property type="molecule type" value="Genomic_DNA"/>
</dbReference>
<name>A0A2T0THQ5_9PSEU</name>
<dbReference type="PROSITE" id="PS50075">
    <property type="entry name" value="CARRIER"/>
    <property type="match status" value="1"/>
</dbReference>
<dbReference type="RefSeq" id="WP_106186722.1">
    <property type="nucleotide sequence ID" value="NZ_PVTF01000002.1"/>
</dbReference>
<evidence type="ECO:0000256" key="2">
    <source>
        <dbReference type="ARBA" id="ARBA00022450"/>
    </source>
</evidence>
<evidence type="ECO:0000256" key="3">
    <source>
        <dbReference type="ARBA" id="ARBA00022553"/>
    </source>
</evidence>
<dbReference type="InterPro" id="IPR001242">
    <property type="entry name" value="Condensation_dom"/>
</dbReference>
<feature type="domain" description="Carrier" evidence="4">
    <location>
        <begin position="890"/>
        <end position="965"/>
    </location>
</feature>
<accession>A0A2T0THQ5</accession>
<dbReference type="GO" id="GO:0005829">
    <property type="term" value="C:cytosol"/>
    <property type="evidence" value="ECO:0007669"/>
    <property type="project" value="TreeGrafter"/>
</dbReference>
<dbReference type="Gene3D" id="3.40.50.1820">
    <property type="entry name" value="alpha/beta hydrolase"/>
    <property type="match status" value="1"/>
</dbReference>
<dbReference type="GO" id="GO:0043041">
    <property type="term" value="P:amino acid activation for nonribosomal peptide biosynthetic process"/>
    <property type="evidence" value="ECO:0007669"/>
    <property type="project" value="TreeGrafter"/>
</dbReference>
<dbReference type="InterPro" id="IPR042099">
    <property type="entry name" value="ANL_N_sf"/>
</dbReference>
<keyword evidence="3" id="KW-0597">Phosphoprotein</keyword>
<proteinExistence type="predicted"/>
<keyword evidence="2" id="KW-0596">Phosphopantetheine</keyword>
<dbReference type="Pfam" id="PF00668">
    <property type="entry name" value="Condensation"/>
    <property type="match status" value="1"/>
</dbReference>
<reference evidence="5 6" key="1">
    <citation type="submission" date="2018-03" db="EMBL/GenBank/DDBJ databases">
        <title>Genomic Encyclopedia of Archaeal and Bacterial Type Strains, Phase II (KMG-II): from individual species to whole genera.</title>
        <authorList>
            <person name="Goeker M."/>
        </authorList>
    </citation>
    <scope>NUCLEOTIDE SEQUENCE [LARGE SCALE GENOMIC DNA]</scope>
    <source>
        <strain evidence="5 6">DSM 44720</strain>
    </source>
</reference>
<comment type="caution">
    <text evidence="5">The sequence shown here is derived from an EMBL/GenBank/DDBJ whole genome shotgun (WGS) entry which is preliminary data.</text>
</comment>
<dbReference type="InterPro" id="IPR006162">
    <property type="entry name" value="Ppantetheine_attach_site"/>
</dbReference>
<dbReference type="CDD" id="cd19531">
    <property type="entry name" value="LCL_NRPS-like"/>
    <property type="match status" value="1"/>
</dbReference>
<dbReference type="InterPro" id="IPR023213">
    <property type="entry name" value="CAT-like_dom_sf"/>
</dbReference>
<dbReference type="FunFam" id="1.10.1200.10:FF:000016">
    <property type="entry name" value="Non-ribosomal peptide synthase"/>
    <property type="match status" value="1"/>
</dbReference>
<dbReference type="InterPro" id="IPR045851">
    <property type="entry name" value="AMP-bd_C_sf"/>
</dbReference>
<evidence type="ECO:0000256" key="1">
    <source>
        <dbReference type="ARBA" id="ARBA00001957"/>
    </source>
</evidence>
<dbReference type="InterPro" id="IPR009081">
    <property type="entry name" value="PP-bd_ACP"/>
</dbReference>
<dbReference type="SUPFAM" id="SSF56801">
    <property type="entry name" value="Acetyl-CoA synthetase-like"/>
    <property type="match status" value="1"/>
</dbReference>
<dbReference type="GO" id="GO:0009366">
    <property type="term" value="C:enterobactin synthetase complex"/>
    <property type="evidence" value="ECO:0007669"/>
    <property type="project" value="TreeGrafter"/>
</dbReference>
<dbReference type="InterPro" id="IPR036736">
    <property type="entry name" value="ACP-like_sf"/>
</dbReference>
<dbReference type="PANTHER" id="PTHR45527">
    <property type="entry name" value="NONRIBOSOMAL PEPTIDE SYNTHETASE"/>
    <property type="match status" value="1"/>
</dbReference>
<evidence type="ECO:0000313" key="6">
    <source>
        <dbReference type="Proteomes" id="UP000239494"/>
    </source>
</evidence>
<comment type="cofactor">
    <cofactor evidence="1">
        <name>pantetheine 4'-phosphate</name>
        <dbReference type="ChEBI" id="CHEBI:47942"/>
    </cofactor>
</comment>
<evidence type="ECO:0000259" key="4">
    <source>
        <dbReference type="PROSITE" id="PS50075"/>
    </source>
</evidence>
<evidence type="ECO:0000313" key="5">
    <source>
        <dbReference type="EMBL" id="PRY45200.1"/>
    </source>
</evidence>
<dbReference type="InterPro" id="IPR029058">
    <property type="entry name" value="AB_hydrolase_fold"/>
</dbReference>
<dbReference type="InterPro" id="IPR020806">
    <property type="entry name" value="PKS_PP-bd"/>
</dbReference>
<dbReference type="GO" id="GO:0009239">
    <property type="term" value="P:enterobactin biosynthetic process"/>
    <property type="evidence" value="ECO:0007669"/>
    <property type="project" value="TreeGrafter"/>
</dbReference>
<protein>
    <submittedName>
        <fullName evidence="5">Non-ribosomal peptide synthetase component F</fullName>
    </submittedName>
</protein>
<dbReference type="OrthoDB" id="3931141at2"/>
<dbReference type="GO" id="GO:0008610">
    <property type="term" value="P:lipid biosynthetic process"/>
    <property type="evidence" value="ECO:0007669"/>
    <property type="project" value="UniProtKB-ARBA"/>
</dbReference>
<keyword evidence="6" id="KW-1185">Reference proteome</keyword>
<dbReference type="GO" id="GO:0072330">
    <property type="term" value="P:monocarboxylic acid biosynthetic process"/>
    <property type="evidence" value="ECO:0007669"/>
    <property type="project" value="UniProtKB-ARBA"/>
</dbReference>
<gene>
    <name evidence="5" type="ORF">CLV43_102765</name>
</gene>
<organism evidence="5 6">
    <name type="scientific">Umezawaea tangerina</name>
    <dbReference type="NCBI Taxonomy" id="84725"/>
    <lineage>
        <taxon>Bacteria</taxon>
        <taxon>Bacillati</taxon>
        <taxon>Actinomycetota</taxon>
        <taxon>Actinomycetes</taxon>
        <taxon>Pseudonocardiales</taxon>
        <taxon>Pseudonocardiaceae</taxon>
        <taxon>Umezawaea</taxon>
    </lineage>
</organism>
<dbReference type="Gene3D" id="3.30.559.30">
    <property type="entry name" value="Nonribosomal peptide synthetase, condensation domain"/>
    <property type="match status" value="1"/>
</dbReference>
<dbReference type="PANTHER" id="PTHR45527:SF1">
    <property type="entry name" value="FATTY ACID SYNTHASE"/>
    <property type="match status" value="1"/>
</dbReference>
<dbReference type="Proteomes" id="UP000239494">
    <property type="component" value="Unassembled WGS sequence"/>
</dbReference>